<dbReference type="AlphaFoldDB" id="A0A1V9F7I1"/>
<dbReference type="InterPro" id="IPR010131">
    <property type="entry name" value="MdtP/NodT-like"/>
</dbReference>
<dbReference type="InterPro" id="IPR003423">
    <property type="entry name" value="OMP_efflux"/>
</dbReference>
<dbReference type="GO" id="GO:0015562">
    <property type="term" value="F:efflux transmembrane transporter activity"/>
    <property type="evidence" value="ECO:0007669"/>
    <property type="project" value="InterPro"/>
</dbReference>
<reference evidence="4" key="1">
    <citation type="submission" date="2016-04" db="EMBL/GenBank/DDBJ databases">
        <authorList>
            <person name="Chen L."/>
            <person name="Zhuang W."/>
            <person name="Wang G."/>
        </authorList>
    </citation>
    <scope>NUCLEOTIDE SEQUENCE [LARGE SCALE GENOMIC DNA]</scope>
    <source>
        <strain evidence="4">17621</strain>
    </source>
</reference>
<gene>
    <name evidence="3" type="ORF">A4H97_22750</name>
</gene>
<sequence length="426" mass="48653">MKIADFKRFVIVFACAFYSVMQSNAQDTLRISLPDAEKQFTAKNLQLMAEKYNIDIARAQVLQARVYNNPNLQVVANIYNPEQKKWFDVSNATGEYIANVQQLIILAGKRNKQIKLAQTGVLMVENRFYDLLRTLRYTLHSDFYQAGFLQQAIAAYQLPIASLLKLTANYAELQAKGVITLKEVVRVKSLLYNLQTEQTALQNQLNDVEAELQLLLQNNKTWFVPETNVQAATLPSIRQYQLPVLIDSAYTNRYDLQLANNSLVYSQQNYSLQKAIAVPDLMAGAQFDKRGSFVNNATFFSLAMDLPFFNRNQGNIKAAKIAVDQSNTALAQQRLSVENEVQQAYGKALNTEKMLQAIDPNFQNDFDKLLKSITENFEKRNISLLEFTDFYDSYKQNVLQWNQLQNERIQAIESLNFSIGKPIVNL</sequence>
<dbReference type="RefSeq" id="WP_081197614.1">
    <property type="nucleotide sequence ID" value="NZ_FOCZ01000011.1"/>
</dbReference>
<accession>A0A1V9F7I1</accession>
<comment type="caution">
    <text evidence="3">The sequence shown here is derived from an EMBL/GenBank/DDBJ whole genome shotgun (WGS) entry which is preliminary data.</text>
</comment>
<evidence type="ECO:0000313" key="4">
    <source>
        <dbReference type="Proteomes" id="UP000192610"/>
    </source>
</evidence>
<dbReference type="Proteomes" id="UP000192610">
    <property type="component" value="Unassembled WGS sequence"/>
</dbReference>
<organism evidence="3 4">
    <name type="scientific">Niastella yeongjuensis</name>
    <dbReference type="NCBI Taxonomy" id="354355"/>
    <lineage>
        <taxon>Bacteria</taxon>
        <taxon>Pseudomonadati</taxon>
        <taxon>Bacteroidota</taxon>
        <taxon>Chitinophagia</taxon>
        <taxon>Chitinophagales</taxon>
        <taxon>Chitinophagaceae</taxon>
        <taxon>Niastella</taxon>
    </lineage>
</organism>
<dbReference type="OrthoDB" id="9791261at2"/>
<dbReference type="STRING" id="354355.SAMN05660816_05162"/>
<comment type="similarity">
    <text evidence="1">Belongs to the outer membrane factor (OMF) (TC 1.B.17) family.</text>
</comment>
<dbReference type="EMBL" id="LVXG01000004">
    <property type="protein sequence ID" value="OQP54308.1"/>
    <property type="molecule type" value="Genomic_DNA"/>
</dbReference>
<name>A0A1V9F7I1_9BACT</name>
<protein>
    <submittedName>
        <fullName evidence="3">Transporter</fullName>
    </submittedName>
</protein>
<proteinExistence type="inferred from homology"/>
<dbReference type="Gene3D" id="1.20.1600.10">
    <property type="entry name" value="Outer membrane efflux proteins (OEP)"/>
    <property type="match status" value="1"/>
</dbReference>
<feature type="coiled-coil region" evidence="2">
    <location>
        <begin position="191"/>
        <end position="218"/>
    </location>
</feature>
<keyword evidence="2" id="KW-0175">Coiled coil</keyword>
<dbReference type="Pfam" id="PF02321">
    <property type="entry name" value="OEP"/>
    <property type="match status" value="1"/>
</dbReference>
<dbReference type="SUPFAM" id="SSF56954">
    <property type="entry name" value="Outer membrane efflux proteins (OEP)"/>
    <property type="match status" value="1"/>
</dbReference>
<evidence type="ECO:0000256" key="2">
    <source>
        <dbReference type="SAM" id="Coils"/>
    </source>
</evidence>
<keyword evidence="4" id="KW-1185">Reference proteome</keyword>
<dbReference type="PANTHER" id="PTHR30203">
    <property type="entry name" value="OUTER MEMBRANE CATION EFFLUX PROTEIN"/>
    <property type="match status" value="1"/>
</dbReference>
<evidence type="ECO:0000256" key="1">
    <source>
        <dbReference type="ARBA" id="ARBA00007613"/>
    </source>
</evidence>
<dbReference type="PANTHER" id="PTHR30203:SF23">
    <property type="entry name" value="OUTER MEMBRANE EFFLUX PROTEIN"/>
    <property type="match status" value="1"/>
</dbReference>
<evidence type="ECO:0000313" key="3">
    <source>
        <dbReference type="EMBL" id="OQP54308.1"/>
    </source>
</evidence>